<dbReference type="Gene3D" id="3.40.190.10">
    <property type="entry name" value="Periplasmic binding protein-like II"/>
    <property type="match status" value="1"/>
</dbReference>
<dbReference type="Proteomes" id="UP000494165">
    <property type="component" value="Unassembled WGS sequence"/>
</dbReference>
<evidence type="ECO:0000256" key="2">
    <source>
        <dbReference type="ARBA" id="ARBA00008685"/>
    </source>
</evidence>
<evidence type="ECO:0000256" key="3">
    <source>
        <dbReference type="ARBA" id="ARBA00022475"/>
    </source>
</evidence>
<dbReference type="AlphaFoldDB" id="A0A8S1C1G7"/>
<keyword evidence="6 9" id="KW-0472">Membrane</keyword>
<evidence type="ECO:0000313" key="11">
    <source>
        <dbReference type="EMBL" id="CAB3359934.1"/>
    </source>
</evidence>
<dbReference type="InterPro" id="IPR052192">
    <property type="entry name" value="Insect_Ionotropic_Sensory_Rcpt"/>
</dbReference>
<evidence type="ECO:0000256" key="9">
    <source>
        <dbReference type="SAM" id="Phobius"/>
    </source>
</evidence>
<dbReference type="OrthoDB" id="8182981at2759"/>
<dbReference type="GO" id="GO:0050906">
    <property type="term" value="P:detection of stimulus involved in sensory perception"/>
    <property type="evidence" value="ECO:0007669"/>
    <property type="project" value="UniProtKB-ARBA"/>
</dbReference>
<dbReference type="SUPFAM" id="SSF53850">
    <property type="entry name" value="Periplasmic binding protein-like II"/>
    <property type="match status" value="1"/>
</dbReference>
<evidence type="ECO:0000256" key="8">
    <source>
        <dbReference type="ARBA" id="ARBA00023180"/>
    </source>
</evidence>
<evidence type="ECO:0000313" key="12">
    <source>
        <dbReference type="Proteomes" id="UP000494165"/>
    </source>
</evidence>
<dbReference type="GO" id="GO:0015276">
    <property type="term" value="F:ligand-gated monoatomic ion channel activity"/>
    <property type="evidence" value="ECO:0007669"/>
    <property type="project" value="InterPro"/>
</dbReference>
<dbReference type="Gene3D" id="1.10.287.70">
    <property type="match status" value="1"/>
</dbReference>
<evidence type="ECO:0000256" key="6">
    <source>
        <dbReference type="ARBA" id="ARBA00023136"/>
    </source>
</evidence>
<proteinExistence type="inferred from homology"/>
<dbReference type="PANTHER" id="PTHR42643:SF24">
    <property type="entry name" value="IONOTROPIC RECEPTOR 60A"/>
    <property type="match status" value="1"/>
</dbReference>
<dbReference type="Pfam" id="PF00060">
    <property type="entry name" value="Lig_chan"/>
    <property type="match status" value="1"/>
</dbReference>
<feature type="domain" description="Ionotropic glutamate receptor C-terminal" evidence="10">
    <location>
        <begin position="204"/>
        <end position="467"/>
    </location>
</feature>
<keyword evidence="4 9" id="KW-0812">Transmembrane</keyword>
<dbReference type="GO" id="GO:0005886">
    <property type="term" value="C:plasma membrane"/>
    <property type="evidence" value="ECO:0007669"/>
    <property type="project" value="UniProtKB-SubCell"/>
</dbReference>
<evidence type="ECO:0000256" key="7">
    <source>
        <dbReference type="ARBA" id="ARBA00023170"/>
    </source>
</evidence>
<keyword evidence="8" id="KW-0325">Glycoprotein</keyword>
<evidence type="ECO:0000256" key="1">
    <source>
        <dbReference type="ARBA" id="ARBA00004651"/>
    </source>
</evidence>
<feature type="transmembrane region" description="Helical" evidence="9">
    <location>
        <begin position="460"/>
        <end position="480"/>
    </location>
</feature>
<keyword evidence="7" id="KW-0675">Receptor</keyword>
<organism evidence="11 12">
    <name type="scientific">Cloeon dipterum</name>
    <dbReference type="NCBI Taxonomy" id="197152"/>
    <lineage>
        <taxon>Eukaryota</taxon>
        <taxon>Metazoa</taxon>
        <taxon>Ecdysozoa</taxon>
        <taxon>Arthropoda</taxon>
        <taxon>Hexapoda</taxon>
        <taxon>Insecta</taxon>
        <taxon>Pterygota</taxon>
        <taxon>Palaeoptera</taxon>
        <taxon>Ephemeroptera</taxon>
        <taxon>Pisciforma</taxon>
        <taxon>Baetidae</taxon>
        <taxon>Cloeon</taxon>
    </lineage>
</organism>
<evidence type="ECO:0000256" key="4">
    <source>
        <dbReference type="ARBA" id="ARBA00022692"/>
    </source>
</evidence>
<keyword evidence="3" id="KW-1003">Cell membrane</keyword>
<reference evidence="11 12" key="1">
    <citation type="submission" date="2020-04" db="EMBL/GenBank/DDBJ databases">
        <authorList>
            <person name="Alioto T."/>
            <person name="Alioto T."/>
            <person name="Gomez Garrido J."/>
        </authorList>
    </citation>
    <scope>NUCLEOTIDE SEQUENCE [LARGE SCALE GENOMIC DNA]</scope>
</reference>
<dbReference type="EMBL" id="CADEPI010000002">
    <property type="protein sequence ID" value="CAB3359934.1"/>
    <property type="molecule type" value="Genomic_DNA"/>
</dbReference>
<dbReference type="InterPro" id="IPR001320">
    <property type="entry name" value="Iontro_rcpt_C"/>
</dbReference>
<accession>A0A8S1C1G7</accession>
<evidence type="ECO:0000259" key="10">
    <source>
        <dbReference type="Pfam" id="PF00060"/>
    </source>
</evidence>
<name>A0A8S1C1G7_9INSE</name>
<feature type="transmembrane region" description="Helical" evidence="9">
    <location>
        <begin position="265"/>
        <end position="288"/>
    </location>
</feature>
<comment type="subcellular location">
    <subcellularLocation>
        <location evidence="1">Cell membrane</location>
        <topology evidence="1">Multi-pass membrane protein</topology>
    </subcellularLocation>
</comment>
<comment type="caution">
    <text evidence="11">The sequence shown here is derived from an EMBL/GenBank/DDBJ whole genome shotgun (WGS) entry which is preliminary data.</text>
</comment>
<comment type="similarity">
    <text evidence="2">Belongs to the glutamate-gated ion channel (TC 1.A.10.1) family.</text>
</comment>
<gene>
    <name evidence="11" type="ORF">CLODIP_2_CD07943</name>
</gene>
<evidence type="ECO:0000256" key="5">
    <source>
        <dbReference type="ARBA" id="ARBA00022989"/>
    </source>
</evidence>
<keyword evidence="5 9" id="KW-1133">Transmembrane helix</keyword>
<sequence>MVSIWRNTRVRGEGKVLAALEDRATSKNCLGCIIDTAFAENVLDVTVIKEGEIIKHVLGGESLHHKIMETAVIRYPPFITFPEYGTPGCLEDFILDEQLIDLLDGTEYRLLRHLSSKFNFTTRFLLRQQLELWGTVYDNDTASGVIGMIKDGSTHFGVGGFNWDLRYWPHVDQLLPYRRTLVKFLSPRRGGSANWLALVHPFDLKIWSSIFVVVLAAATCLNLAQRVEIGQQGADFVLCLLVSLSVLAQQGDVPKYWSHGVRRPILVGLQLCVILLGACYCALLFAVLTVEQAAQQVDSVQELVDSNLRLTDVDEIWPGQLRLSDDQNIATMMKKFRMSSSWDELLKRLNSGKFSYTVECLDTGFLCLQDDIMTDMLENLHLSEDFVLTSEIAMVMKKGFPLKNAFDRETSHLIESGILKMWEEQVVRKIPERDMGRLMKKRGAATVPIAIGLSHMGGPFMMLIFGLCLALFSFFMEVLFCGKSARSLQL</sequence>
<dbReference type="PANTHER" id="PTHR42643">
    <property type="entry name" value="IONOTROPIC RECEPTOR 20A-RELATED"/>
    <property type="match status" value="1"/>
</dbReference>
<keyword evidence="12" id="KW-1185">Reference proteome</keyword>
<protein>
    <recommendedName>
        <fullName evidence="10">Ionotropic glutamate receptor C-terminal domain-containing protein</fullName>
    </recommendedName>
</protein>